<dbReference type="Proteomes" id="UP001085076">
    <property type="component" value="Miscellaneous, Linkage group lg01"/>
</dbReference>
<protein>
    <submittedName>
        <fullName evidence="2">Uncharacterized protein</fullName>
    </submittedName>
</protein>
<accession>A0A9D5D977</accession>
<dbReference type="PANTHER" id="PTHR36484">
    <property type="entry name" value="OS01G0558700 PROTEIN"/>
    <property type="match status" value="1"/>
</dbReference>
<dbReference type="AlphaFoldDB" id="A0A9D5D977"/>
<organism evidence="2 3">
    <name type="scientific">Dioscorea zingiberensis</name>
    <dbReference type="NCBI Taxonomy" id="325984"/>
    <lineage>
        <taxon>Eukaryota</taxon>
        <taxon>Viridiplantae</taxon>
        <taxon>Streptophyta</taxon>
        <taxon>Embryophyta</taxon>
        <taxon>Tracheophyta</taxon>
        <taxon>Spermatophyta</taxon>
        <taxon>Magnoliopsida</taxon>
        <taxon>Liliopsida</taxon>
        <taxon>Dioscoreales</taxon>
        <taxon>Dioscoreaceae</taxon>
        <taxon>Dioscorea</taxon>
    </lineage>
</organism>
<dbReference type="EMBL" id="JAGGNH010000001">
    <property type="protein sequence ID" value="KAJ0986487.1"/>
    <property type="molecule type" value="Genomic_DNA"/>
</dbReference>
<gene>
    <name evidence="2" type="ORF">J5N97_004843</name>
</gene>
<reference evidence="2" key="2">
    <citation type="journal article" date="2022" name="Hortic Res">
        <title>The genome of Dioscorea zingiberensis sheds light on the biosynthesis, origin and evolution of the medicinally important diosgenin saponins.</title>
        <authorList>
            <person name="Li Y."/>
            <person name="Tan C."/>
            <person name="Li Z."/>
            <person name="Guo J."/>
            <person name="Li S."/>
            <person name="Chen X."/>
            <person name="Wang C."/>
            <person name="Dai X."/>
            <person name="Yang H."/>
            <person name="Song W."/>
            <person name="Hou L."/>
            <person name="Xu J."/>
            <person name="Tong Z."/>
            <person name="Xu A."/>
            <person name="Yuan X."/>
            <person name="Wang W."/>
            <person name="Yang Q."/>
            <person name="Chen L."/>
            <person name="Sun Z."/>
            <person name="Wang K."/>
            <person name="Pan B."/>
            <person name="Chen J."/>
            <person name="Bao Y."/>
            <person name="Liu F."/>
            <person name="Qi X."/>
            <person name="Gang D.R."/>
            <person name="Wen J."/>
            <person name="Li J."/>
        </authorList>
    </citation>
    <scope>NUCLEOTIDE SEQUENCE</scope>
    <source>
        <strain evidence="2">Dzin_1.0</strain>
    </source>
</reference>
<dbReference type="PANTHER" id="PTHR36484:SF2">
    <property type="entry name" value="OS01G0558700 PROTEIN"/>
    <property type="match status" value="1"/>
</dbReference>
<evidence type="ECO:0000256" key="1">
    <source>
        <dbReference type="SAM" id="MobiDB-lite"/>
    </source>
</evidence>
<dbReference type="OrthoDB" id="640098at2759"/>
<feature type="region of interest" description="Disordered" evidence="1">
    <location>
        <begin position="1"/>
        <end position="23"/>
    </location>
</feature>
<keyword evidence="3" id="KW-1185">Reference proteome</keyword>
<sequence>MSADKALARRPSDSGSEGERSKRARFDRCFSGLEFKMEAKPLIELDSDKLKNEIKRWAKAVVRYARQFSGNFGSSRKAESRRYDDT</sequence>
<proteinExistence type="predicted"/>
<evidence type="ECO:0000313" key="2">
    <source>
        <dbReference type="EMBL" id="KAJ0986487.1"/>
    </source>
</evidence>
<reference evidence="2" key="1">
    <citation type="submission" date="2021-03" db="EMBL/GenBank/DDBJ databases">
        <authorList>
            <person name="Li Z."/>
            <person name="Yang C."/>
        </authorList>
    </citation>
    <scope>NUCLEOTIDE SEQUENCE</scope>
    <source>
        <strain evidence="2">Dzin_1.0</strain>
        <tissue evidence="2">Leaf</tissue>
    </source>
</reference>
<evidence type="ECO:0000313" key="3">
    <source>
        <dbReference type="Proteomes" id="UP001085076"/>
    </source>
</evidence>
<name>A0A9D5D977_9LILI</name>
<comment type="caution">
    <text evidence="2">The sequence shown here is derived from an EMBL/GenBank/DDBJ whole genome shotgun (WGS) entry which is preliminary data.</text>
</comment>